<dbReference type="InterPro" id="IPR036271">
    <property type="entry name" value="Tet_transcr_reg_TetR-rel_C_sf"/>
</dbReference>
<dbReference type="Pfam" id="PF16859">
    <property type="entry name" value="TetR_C_11"/>
    <property type="match status" value="1"/>
</dbReference>
<name>A0A927R9C7_9ACTN</name>
<proteinExistence type="predicted"/>
<dbReference type="PROSITE" id="PS50977">
    <property type="entry name" value="HTH_TETR_2"/>
    <property type="match status" value="1"/>
</dbReference>
<dbReference type="EMBL" id="JADBEB010000001">
    <property type="protein sequence ID" value="MBE1489661.1"/>
    <property type="molecule type" value="Genomic_DNA"/>
</dbReference>
<dbReference type="GO" id="GO:0000976">
    <property type="term" value="F:transcription cis-regulatory region binding"/>
    <property type="evidence" value="ECO:0007669"/>
    <property type="project" value="TreeGrafter"/>
</dbReference>
<dbReference type="GO" id="GO:0003700">
    <property type="term" value="F:DNA-binding transcription factor activity"/>
    <property type="evidence" value="ECO:0007669"/>
    <property type="project" value="TreeGrafter"/>
</dbReference>
<dbReference type="PANTHER" id="PTHR30055">
    <property type="entry name" value="HTH-TYPE TRANSCRIPTIONAL REGULATOR RUTR"/>
    <property type="match status" value="1"/>
</dbReference>
<evidence type="ECO:0000313" key="7">
    <source>
        <dbReference type="Proteomes" id="UP000649753"/>
    </source>
</evidence>
<dbReference type="Pfam" id="PF00440">
    <property type="entry name" value="TetR_N"/>
    <property type="match status" value="1"/>
</dbReference>
<dbReference type="Gene3D" id="1.10.10.60">
    <property type="entry name" value="Homeodomain-like"/>
    <property type="match status" value="1"/>
</dbReference>
<keyword evidence="2 4" id="KW-0238">DNA-binding</keyword>
<organism evidence="6 7">
    <name type="scientific">Plantactinospora soyae</name>
    <dbReference type="NCBI Taxonomy" id="1544732"/>
    <lineage>
        <taxon>Bacteria</taxon>
        <taxon>Bacillati</taxon>
        <taxon>Actinomycetota</taxon>
        <taxon>Actinomycetes</taxon>
        <taxon>Micromonosporales</taxon>
        <taxon>Micromonosporaceae</taxon>
        <taxon>Plantactinospora</taxon>
    </lineage>
</organism>
<dbReference type="AlphaFoldDB" id="A0A927R9C7"/>
<keyword evidence="3" id="KW-0804">Transcription</keyword>
<evidence type="ECO:0000313" key="6">
    <source>
        <dbReference type="EMBL" id="MBE1489661.1"/>
    </source>
</evidence>
<keyword evidence="7" id="KW-1185">Reference proteome</keyword>
<dbReference type="InterPro" id="IPR011075">
    <property type="entry name" value="TetR_C"/>
</dbReference>
<evidence type="ECO:0000259" key="5">
    <source>
        <dbReference type="PROSITE" id="PS50977"/>
    </source>
</evidence>
<evidence type="ECO:0000256" key="3">
    <source>
        <dbReference type="ARBA" id="ARBA00023163"/>
    </source>
</evidence>
<dbReference type="InterPro" id="IPR001647">
    <property type="entry name" value="HTH_TetR"/>
</dbReference>
<dbReference type="SUPFAM" id="SSF48498">
    <property type="entry name" value="Tetracyclin repressor-like, C-terminal domain"/>
    <property type="match status" value="1"/>
</dbReference>
<dbReference type="Gene3D" id="1.10.357.10">
    <property type="entry name" value="Tetracycline Repressor, domain 2"/>
    <property type="match status" value="1"/>
</dbReference>
<dbReference type="PANTHER" id="PTHR30055:SF148">
    <property type="entry name" value="TETR-FAMILY TRANSCRIPTIONAL REGULATOR"/>
    <property type="match status" value="1"/>
</dbReference>
<feature type="domain" description="HTH tetR-type" evidence="5">
    <location>
        <begin position="10"/>
        <end position="70"/>
    </location>
</feature>
<evidence type="ECO:0000256" key="2">
    <source>
        <dbReference type="ARBA" id="ARBA00023125"/>
    </source>
</evidence>
<dbReference type="InterPro" id="IPR050109">
    <property type="entry name" value="HTH-type_TetR-like_transc_reg"/>
</dbReference>
<gene>
    <name evidence="6" type="ORF">H4W31_005299</name>
</gene>
<dbReference type="Proteomes" id="UP000649753">
    <property type="component" value="Unassembled WGS sequence"/>
</dbReference>
<keyword evidence="1" id="KW-0805">Transcription regulation</keyword>
<feature type="DNA-binding region" description="H-T-H motif" evidence="4">
    <location>
        <begin position="33"/>
        <end position="52"/>
    </location>
</feature>
<dbReference type="InterPro" id="IPR009057">
    <property type="entry name" value="Homeodomain-like_sf"/>
</dbReference>
<comment type="caution">
    <text evidence="6">The sequence shown here is derived from an EMBL/GenBank/DDBJ whole genome shotgun (WGS) entry which is preliminary data.</text>
</comment>
<reference evidence="6" key="1">
    <citation type="submission" date="2020-10" db="EMBL/GenBank/DDBJ databases">
        <title>Sequencing the genomes of 1000 actinobacteria strains.</title>
        <authorList>
            <person name="Klenk H.-P."/>
        </authorList>
    </citation>
    <scope>NUCLEOTIDE SEQUENCE</scope>
    <source>
        <strain evidence="6">DSM 46832</strain>
    </source>
</reference>
<dbReference type="PRINTS" id="PR00455">
    <property type="entry name" value="HTHTETR"/>
</dbReference>
<sequence length="193" mass="21262">MSDDRLTRAADRTQAIMRSTLELAQEVGYAKLSIEGVAARTGVGKHTIYRRWPSKGALFLDAVLTSNEPGLDYPDTGDIVVDLRQQIHAAVDLLGQPPLGPLYQALVGEAQHDPLVAAALNERFIRPQADRTVARLRKAQQQGQLSPEFDLDVAMAILSGPLYFKLLITQEPLTHEYVERVLNVLLAGMTPRP</sequence>
<protein>
    <submittedName>
        <fullName evidence="6">AcrR family transcriptional regulator</fullName>
    </submittedName>
</protein>
<evidence type="ECO:0000256" key="1">
    <source>
        <dbReference type="ARBA" id="ARBA00023015"/>
    </source>
</evidence>
<dbReference type="SUPFAM" id="SSF46689">
    <property type="entry name" value="Homeodomain-like"/>
    <property type="match status" value="1"/>
</dbReference>
<evidence type="ECO:0000256" key="4">
    <source>
        <dbReference type="PROSITE-ProRule" id="PRU00335"/>
    </source>
</evidence>
<dbReference type="RefSeq" id="WP_192769096.1">
    <property type="nucleotide sequence ID" value="NZ_JADBEB010000001.1"/>
</dbReference>
<accession>A0A927R9C7</accession>